<sequence length="864" mass="97155">MVSLLVNQNYMESLRKDITDLQGTVISVFSHVGAVRFPSWKFPDKVSCDLDLVALMGQYDFVENDPEFTQHSHVVLLELVIDRLLLLLQSVTGYTESLISEEAVPPSRAIGPSMSIGLTVRKYWNSMLKLGALYQQLVAEKKYTKDGSNLKNSFRATKAENEHLKSVSPESDMTLPTFQSSPLTSSAGSRLLDNDFSARLDPLVSLPGRSVHSQTIESSLVPCDACESTQVSLQEVGKAIIDLCGTLNISSSLGKFLKMVEERLGGKLLTAMDVGYWATEQSKDLSRINKHIQMLMGLINPLKGELEEFEKQKNELKKQLENLDGCLQKEKEAKRQQREETEQLLQKKERESQQLMAKLQKAKEDLGNRAVSLETSLSTLKEKLKVQESTIQELEQARKDLQQEMESKMVDKGEVDQREEQLKALSSQLERVEQQLNWTTLELNKERARGDSMLQHQESLQAKQQNLMQQLDSLDQECEQLKSTVAEEEDDKQMMRERLKEIQEEKWEMQGRLEAQKKLTEKLRQEKQTLEQSASELQRTISELGELIHEMKEKEKLLVFFPDLYIPVETRFEISGNVMEDMGKQLQANNIRISILEEENARLRNAIAKIKEPAQQEPQKFVLPTQLWIRSAEKTGPQDSVMAPPVGYPAASGVQGQISRPPTNSGPTTSASRHRPPNHPVSYTSAPHWSSSNQLAKAPLGPAPFNLFYKETADGTAVNLVRTPVGCPAGLVTPGFQGQQLLGNVLLEIQLQEGRLLLGQSTGLCKSEGLQKEQMRYPALAYRWRPRGASGQFSVSGCCPKRGPNLGGSHCNPGQRGPAEIIPPETSQETTTEWKTAVDLLLLHQREYLNLLHLCLVCQLHRGR</sequence>
<feature type="compositionally biased region" description="Polar residues" evidence="2">
    <location>
        <begin position="168"/>
        <end position="186"/>
    </location>
</feature>
<feature type="coiled-coil region" evidence="1">
    <location>
        <begin position="299"/>
        <end position="557"/>
    </location>
</feature>
<dbReference type="InterPro" id="IPR029681">
    <property type="entry name" value="CCDC157"/>
</dbReference>
<reference evidence="3" key="2">
    <citation type="submission" date="2025-09" db="UniProtKB">
        <authorList>
            <consortium name="Ensembl"/>
        </authorList>
    </citation>
    <scope>IDENTIFICATION</scope>
</reference>
<protein>
    <submittedName>
        <fullName evidence="3">Coiled-coil domain containing 157</fullName>
    </submittedName>
</protein>
<evidence type="ECO:0000313" key="3">
    <source>
        <dbReference type="Ensembl" id="ENSLLTP00000005799.1"/>
    </source>
</evidence>
<proteinExistence type="predicted"/>
<feature type="compositionally biased region" description="Polar residues" evidence="2">
    <location>
        <begin position="681"/>
        <end position="695"/>
    </location>
</feature>
<dbReference type="PANTHER" id="PTHR43696:SF9">
    <property type="entry name" value="COILED-COIL DOMAIN-CONTAINING PROTEIN 157"/>
    <property type="match status" value="1"/>
</dbReference>
<feature type="region of interest" description="Disordered" evidence="2">
    <location>
        <begin position="161"/>
        <end position="186"/>
    </location>
</feature>
<dbReference type="Ensembl" id="ENSLLTT00000006037.1">
    <property type="protein sequence ID" value="ENSLLTP00000005799.1"/>
    <property type="gene ID" value="ENSLLTG00000004439.1"/>
</dbReference>
<dbReference type="PANTHER" id="PTHR43696">
    <property type="entry name" value="COILED-COIL DOMAIN-CONTAINING PROTEIN 157"/>
    <property type="match status" value="1"/>
</dbReference>
<name>A0A8C5RPV7_LATLA</name>
<keyword evidence="4" id="KW-1185">Reference proteome</keyword>
<feature type="compositionally biased region" description="Polar residues" evidence="2">
    <location>
        <begin position="654"/>
        <end position="671"/>
    </location>
</feature>
<evidence type="ECO:0000256" key="1">
    <source>
        <dbReference type="SAM" id="Coils"/>
    </source>
</evidence>
<evidence type="ECO:0000313" key="4">
    <source>
        <dbReference type="Proteomes" id="UP000694406"/>
    </source>
</evidence>
<evidence type="ECO:0000256" key="2">
    <source>
        <dbReference type="SAM" id="MobiDB-lite"/>
    </source>
</evidence>
<dbReference type="GeneTree" id="ENSGT00390000013684"/>
<dbReference type="AlphaFoldDB" id="A0A8C5RPV7"/>
<gene>
    <name evidence="3" type="primary">CCDC157</name>
</gene>
<feature type="region of interest" description="Disordered" evidence="2">
    <location>
        <begin position="636"/>
        <end position="695"/>
    </location>
</feature>
<accession>A0A8C5RPV7</accession>
<dbReference type="Proteomes" id="UP000694406">
    <property type="component" value="Unplaced"/>
</dbReference>
<organism evidence="3 4">
    <name type="scientific">Laticauda laticaudata</name>
    <name type="common">Blue-ringed sea krait</name>
    <name type="synonym">Blue-lipped sea krait</name>
    <dbReference type="NCBI Taxonomy" id="8630"/>
    <lineage>
        <taxon>Eukaryota</taxon>
        <taxon>Metazoa</taxon>
        <taxon>Chordata</taxon>
        <taxon>Craniata</taxon>
        <taxon>Vertebrata</taxon>
        <taxon>Euteleostomi</taxon>
        <taxon>Lepidosauria</taxon>
        <taxon>Squamata</taxon>
        <taxon>Bifurcata</taxon>
        <taxon>Unidentata</taxon>
        <taxon>Episquamata</taxon>
        <taxon>Toxicofera</taxon>
        <taxon>Serpentes</taxon>
        <taxon>Colubroidea</taxon>
        <taxon>Elapidae</taxon>
        <taxon>Laticaudinae</taxon>
        <taxon>Laticauda</taxon>
    </lineage>
</organism>
<reference evidence="3" key="1">
    <citation type="submission" date="2025-08" db="UniProtKB">
        <authorList>
            <consortium name="Ensembl"/>
        </authorList>
    </citation>
    <scope>IDENTIFICATION</scope>
</reference>
<keyword evidence="1" id="KW-0175">Coiled coil</keyword>